<dbReference type="Proteomes" id="UP000188268">
    <property type="component" value="Unassembled WGS sequence"/>
</dbReference>
<comment type="caution">
    <text evidence="1">The sequence shown here is derived from an EMBL/GenBank/DDBJ whole genome shotgun (WGS) entry which is preliminary data.</text>
</comment>
<dbReference type="Gramene" id="OMO95016">
    <property type="protein sequence ID" value="OMO95016"/>
    <property type="gene ID" value="CCACVL1_05638"/>
</dbReference>
<reference evidence="1 2" key="1">
    <citation type="submission" date="2013-09" db="EMBL/GenBank/DDBJ databases">
        <title>Corchorus capsularis genome sequencing.</title>
        <authorList>
            <person name="Alam M."/>
            <person name="Haque M.S."/>
            <person name="Islam M.S."/>
            <person name="Emdad E.M."/>
            <person name="Islam M.M."/>
            <person name="Ahmed B."/>
            <person name="Halim A."/>
            <person name="Hossen Q.M.M."/>
            <person name="Hossain M.Z."/>
            <person name="Ahmed R."/>
            <person name="Khan M.M."/>
            <person name="Islam R."/>
            <person name="Rashid M.M."/>
            <person name="Khan S.A."/>
            <person name="Rahman M.S."/>
            <person name="Alam M."/>
        </authorList>
    </citation>
    <scope>NUCLEOTIDE SEQUENCE [LARGE SCALE GENOMIC DNA]</scope>
    <source>
        <strain evidence="2">cv. CVL-1</strain>
        <tissue evidence="1">Whole seedling</tissue>
    </source>
</reference>
<dbReference type="EMBL" id="AWWV01007731">
    <property type="protein sequence ID" value="OMO95016.1"/>
    <property type="molecule type" value="Genomic_DNA"/>
</dbReference>
<accession>A0A1R3JJI1</accession>
<name>A0A1R3JJI1_COCAP</name>
<proteinExistence type="predicted"/>
<evidence type="ECO:0000313" key="2">
    <source>
        <dbReference type="Proteomes" id="UP000188268"/>
    </source>
</evidence>
<gene>
    <name evidence="1" type="ORF">CCACVL1_05638</name>
</gene>
<keyword evidence="2" id="KW-1185">Reference proteome</keyword>
<evidence type="ECO:0000313" key="1">
    <source>
        <dbReference type="EMBL" id="OMO95016.1"/>
    </source>
</evidence>
<protein>
    <submittedName>
        <fullName evidence="1">Uncharacterized protein</fullName>
    </submittedName>
</protein>
<dbReference type="AlphaFoldDB" id="A0A1R3JJI1"/>
<organism evidence="1 2">
    <name type="scientific">Corchorus capsularis</name>
    <name type="common">Jute</name>
    <dbReference type="NCBI Taxonomy" id="210143"/>
    <lineage>
        <taxon>Eukaryota</taxon>
        <taxon>Viridiplantae</taxon>
        <taxon>Streptophyta</taxon>
        <taxon>Embryophyta</taxon>
        <taxon>Tracheophyta</taxon>
        <taxon>Spermatophyta</taxon>
        <taxon>Magnoliopsida</taxon>
        <taxon>eudicotyledons</taxon>
        <taxon>Gunneridae</taxon>
        <taxon>Pentapetalae</taxon>
        <taxon>rosids</taxon>
        <taxon>malvids</taxon>
        <taxon>Malvales</taxon>
        <taxon>Malvaceae</taxon>
        <taxon>Grewioideae</taxon>
        <taxon>Apeibeae</taxon>
        <taxon>Corchorus</taxon>
    </lineage>
</organism>
<sequence length="34" mass="3697">MSTCVGSFTRSSNLLLLQAQADKDVLEQSSILQI</sequence>